<evidence type="ECO:0000313" key="1">
    <source>
        <dbReference type="EMBL" id="WAR22948.1"/>
    </source>
</evidence>
<name>A0ABY7FL74_MYAAR</name>
<feature type="non-terminal residue" evidence="1">
    <location>
        <position position="1"/>
    </location>
</feature>
<dbReference type="EMBL" id="CP111024">
    <property type="protein sequence ID" value="WAR22948.1"/>
    <property type="molecule type" value="Genomic_DNA"/>
</dbReference>
<evidence type="ECO:0000313" key="2">
    <source>
        <dbReference type="Proteomes" id="UP001164746"/>
    </source>
</evidence>
<organism evidence="1 2">
    <name type="scientific">Mya arenaria</name>
    <name type="common">Soft-shell clam</name>
    <dbReference type="NCBI Taxonomy" id="6604"/>
    <lineage>
        <taxon>Eukaryota</taxon>
        <taxon>Metazoa</taxon>
        <taxon>Spiralia</taxon>
        <taxon>Lophotrochozoa</taxon>
        <taxon>Mollusca</taxon>
        <taxon>Bivalvia</taxon>
        <taxon>Autobranchia</taxon>
        <taxon>Heteroconchia</taxon>
        <taxon>Euheterodonta</taxon>
        <taxon>Imparidentia</taxon>
        <taxon>Neoheterodontei</taxon>
        <taxon>Myida</taxon>
        <taxon>Myoidea</taxon>
        <taxon>Myidae</taxon>
        <taxon>Mya</taxon>
    </lineage>
</organism>
<reference evidence="1" key="1">
    <citation type="submission" date="2022-11" db="EMBL/GenBank/DDBJ databases">
        <title>Centuries of genome instability and evolution in soft-shell clam transmissible cancer (bioRxiv).</title>
        <authorList>
            <person name="Hart S.F.M."/>
            <person name="Yonemitsu M.A."/>
            <person name="Giersch R.M."/>
            <person name="Beal B.F."/>
            <person name="Arriagada G."/>
            <person name="Davis B.W."/>
            <person name="Ostrander E.A."/>
            <person name="Goff S.P."/>
            <person name="Metzger M.J."/>
        </authorList>
    </citation>
    <scope>NUCLEOTIDE SEQUENCE</scope>
    <source>
        <strain evidence="1">MELC-2E11</strain>
        <tissue evidence="1">Siphon/mantle</tissue>
    </source>
</reference>
<proteinExistence type="predicted"/>
<dbReference type="Gene3D" id="3.90.79.10">
    <property type="entry name" value="Nucleoside Triphosphate Pyrophosphohydrolase"/>
    <property type="match status" value="1"/>
</dbReference>
<sequence length="74" mass="8459">LYEDFFKDERNTDNAWIEIAIHHFHDDKGALAKYLVLKNDGSHGSCWLPISQKTPHREWGLVSNRLAEGANGKP</sequence>
<keyword evidence="2" id="KW-1185">Reference proteome</keyword>
<dbReference type="Proteomes" id="UP001164746">
    <property type="component" value="Chromosome 13"/>
</dbReference>
<gene>
    <name evidence="1" type="ORF">MAR_036617</name>
</gene>
<protein>
    <submittedName>
        <fullName evidence="1">NDX6-like protein</fullName>
    </submittedName>
</protein>
<accession>A0ABY7FL74</accession>